<evidence type="ECO:0000313" key="9">
    <source>
        <dbReference type="Proteomes" id="UP000019222"/>
    </source>
</evidence>
<keyword evidence="3 6" id="KW-0732">Signal</keyword>
<dbReference type="PROSITE" id="PS51257">
    <property type="entry name" value="PROKAR_LIPOPROTEIN"/>
    <property type="match status" value="1"/>
</dbReference>
<evidence type="ECO:0000259" key="7">
    <source>
        <dbReference type="SMART" id="SM00062"/>
    </source>
</evidence>
<feature type="domain" description="Solute-binding protein family 3/N-terminal" evidence="7">
    <location>
        <begin position="85"/>
        <end position="310"/>
    </location>
</feature>
<evidence type="ECO:0000256" key="5">
    <source>
        <dbReference type="SAM" id="MobiDB-lite"/>
    </source>
</evidence>
<evidence type="ECO:0000256" key="3">
    <source>
        <dbReference type="ARBA" id="ARBA00022729"/>
    </source>
</evidence>
<dbReference type="PANTHER" id="PTHR35936:SF17">
    <property type="entry name" value="ARGININE-BINDING EXTRACELLULAR PROTEIN ARTP"/>
    <property type="match status" value="1"/>
</dbReference>
<dbReference type="HOGENOM" id="CLU_019602_18_1_11"/>
<dbReference type="STRING" id="1224164.B843_06360"/>
<dbReference type="PANTHER" id="PTHR35936">
    <property type="entry name" value="MEMBRANE-BOUND LYTIC MUREIN TRANSGLYCOSYLASE F"/>
    <property type="match status" value="1"/>
</dbReference>
<proteinExistence type="inferred from homology"/>
<evidence type="ECO:0000313" key="8">
    <source>
        <dbReference type="EMBL" id="AHI22657.1"/>
    </source>
</evidence>
<dbReference type="Proteomes" id="UP000019222">
    <property type="component" value="Chromosome"/>
</dbReference>
<evidence type="ECO:0000256" key="2">
    <source>
        <dbReference type="ARBA" id="ARBA00010333"/>
    </source>
</evidence>
<organism evidence="8 9">
    <name type="scientific">Corynebacterium vitaeruminis DSM 20294</name>
    <dbReference type="NCBI Taxonomy" id="1224164"/>
    <lineage>
        <taxon>Bacteria</taxon>
        <taxon>Bacillati</taxon>
        <taxon>Actinomycetota</taxon>
        <taxon>Actinomycetes</taxon>
        <taxon>Mycobacteriales</taxon>
        <taxon>Corynebacteriaceae</taxon>
        <taxon>Corynebacterium</taxon>
    </lineage>
</organism>
<dbReference type="SUPFAM" id="SSF53850">
    <property type="entry name" value="Periplasmic binding protein-like II"/>
    <property type="match status" value="1"/>
</dbReference>
<sequence length="324" mass="33816">MHMILPKFLSKRQAVGLAALLTSATLLTGCVTNSEGGSSSSDSASADGSELSNEGGLPSGWTEIKPAKVDSIAAMVPADIAADGTLTVGSNPPFAPAEFKDPQGNIIGFDIDLARAVASIMGLELKVNEQDFSLILPAVSGGTDEMGVSGFTDNEERRQNYDFVNYFNAGIQWAQPTGKSVNPDDACGLTVAVQRTTVSETDDVAGRSQKCQDEGKSAINVLAFDSSDAAANAVILGRADAVSADSPVTAWAVERSNNRLETTGEIFDAAHYGWPVKKGSELSKAVAAALQQLIDSGDYAKILNQWGLQEGAVTEAMINGQPVK</sequence>
<evidence type="ECO:0000256" key="4">
    <source>
        <dbReference type="RuleBase" id="RU003744"/>
    </source>
</evidence>
<comment type="similarity">
    <text evidence="2 4">Belongs to the bacterial solute-binding protein 3 family.</text>
</comment>
<name>W5Y0B4_9CORY</name>
<dbReference type="PROSITE" id="PS01039">
    <property type="entry name" value="SBP_BACTERIAL_3"/>
    <property type="match status" value="1"/>
</dbReference>
<feature type="chain" id="PRO_5039096588" evidence="6">
    <location>
        <begin position="29"/>
        <end position="324"/>
    </location>
</feature>
<dbReference type="CDD" id="cd01004">
    <property type="entry name" value="PBP2_MidA_like"/>
    <property type="match status" value="1"/>
</dbReference>
<reference evidence="8 9" key="1">
    <citation type="submission" date="2013-02" db="EMBL/GenBank/DDBJ databases">
        <title>The complete genome sequence of Corynebacterium vitaeruminis DSM 20294.</title>
        <authorList>
            <person name="Ruckert C."/>
            <person name="Albersmeier A."/>
            <person name="Kalinowski J."/>
        </authorList>
    </citation>
    <scope>NUCLEOTIDE SEQUENCE [LARGE SCALE GENOMIC DNA]</scope>
    <source>
        <strain evidence="9">ATCC 10234</strain>
    </source>
</reference>
<accession>W5Y0B4</accession>
<evidence type="ECO:0000256" key="1">
    <source>
        <dbReference type="ARBA" id="ARBA00004196"/>
    </source>
</evidence>
<dbReference type="InterPro" id="IPR001638">
    <property type="entry name" value="Solute-binding_3/MltF_N"/>
</dbReference>
<dbReference type="eggNOG" id="COG0834">
    <property type="taxonomic scope" value="Bacteria"/>
</dbReference>
<dbReference type="KEGG" id="cvt:B843_06360"/>
<gene>
    <name evidence="8" type="ORF">B843_06360</name>
</gene>
<comment type="subcellular location">
    <subcellularLocation>
        <location evidence="1">Cell envelope</location>
    </subcellularLocation>
</comment>
<evidence type="ECO:0000256" key="6">
    <source>
        <dbReference type="SAM" id="SignalP"/>
    </source>
</evidence>
<dbReference type="InterPro" id="IPR018313">
    <property type="entry name" value="SBP_3_CS"/>
</dbReference>
<dbReference type="Pfam" id="PF00497">
    <property type="entry name" value="SBP_bac_3"/>
    <property type="match status" value="1"/>
</dbReference>
<keyword evidence="9" id="KW-1185">Reference proteome</keyword>
<dbReference type="GO" id="GO:0030313">
    <property type="term" value="C:cell envelope"/>
    <property type="evidence" value="ECO:0007669"/>
    <property type="project" value="UniProtKB-SubCell"/>
</dbReference>
<feature type="compositionally biased region" description="Low complexity" evidence="5">
    <location>
        <begin position="33"/>
        <end position="50"/>
    </location>
</feature>
<feature type="region of interest" description="Disordered" evidence="5">
    <location>
        <begin position="33"/>
        <end position="60"/>
    </location>
</feature>
<dbReference type="EMBL" id="CP004353">
    <property type="protein sequence ID" value="AHI22657.1"/>
    <property type="molecule type" value="Genomic_DNA"/>
</dbReference>
<protein>
    <submittedName>
        <fullName evidence="8">Secreted protein</fullName>
    </submittedName>
</protein>
<feature type="signal peptide" evidence="6">
    <location>
        <begin position="1"/>
        <end position="28"/>
    </location>
</feature>
<dbReference type="SMART" id="SM00062">
    <property type="entry name" value="PBPb"/>
    <property type="match status" value="1"/>
</dbReference>
<dbReference type="PATRIC" id="fig|1224164.3.peg.1278"/>
<dbReference type="Gene3D" id="3.40.190.10">
    <property type="entry name" value="Periplasmic binding protein-like II"/>
    <property type="match status" value="2"/>
</dbReference>
<dbReference type="AlphaFoldDB" id="W5Y0B4"/>